<evidence type="ECO:0000313" key="3">
    <source>
        <dbReference type="Proteomes" id="UP000799118"/>
    </source>
</evidence>
<protein>
    <submittedName>
        <fullName evidence="2">Uncharacterized protein</fullName>
    </submittedName>
</protein>
<feature type="region of interest" description="Disordered" evidence="1">
    <location>
        <begin position="202"/>
        <end position="232"/>
    </location>
</feature>
<accession>A0A6A4I0W8</accession>
<keyword evidence="3" id="KW-1185">Reference proteome</keyword>
<dbReference type="AlphaFoldDB" id="A0A6A4I0W8"/>
<proteinExistence type="predicted"/>
<evidence type="ECO:0000313" key="2">
    <source>
        <dbReference type="EMBL" id="KAE9404176.1"/>
    </source>
</evidence>
<organism evidence="2 3">
    <name type="scientific">Gymnopus androsaceus JB14</name>
    <dbReference type="NCBI Taxonomy" id="1447944"/>
    <lineage>
        <taxon>Eukaryota</taxon>
        <taxon>Fungi</taxon>
        <taxon>Dikarya</taxon>
        <taxon>Basidiomycota</taxon>
        <taxon>Agaricomycotina</taxon>
        <taxon>Agaricomycetes</taxon>
        <taxon>Agaricomycetidae</taxon>
        <taxon>Agaricales</taxon>
        <taxon>Marasmiineae</taxon>
        <taxon>Omphalotaceae</taxon>
        <taxon>Gymnopus</taxon>
    </lineage>
</organism>
<dbReference type="Proteomes" id="UP000799118">
    <property type="component" value="Unassembled WGS sequence"/>
</dbReference>
<name>A0A6A4I0W8_9AGAR</name>
<dbReference type="EMBL" id="ML769419">
    <property type="protein sequence ID" value="KAE9404176.1"/>
    <property type="molecule type" value="Genomic_DNA"/>
</dbReference>
<evidence type="ECO:0000256" key="1">
    <source>
        <dbReference type="SAM" id="MobiDB-lite"/>
    </source>
</evidence>
<dbReference type="OrthoDB" id="3002319at2759"/>
<feature type="region of interest" description="Disordered" evidence="1">
    <location>
        <begin position="381"/>
        <end position="437"/>
    </location>
</feature>
<feature type="compositionally biased region" description="Low complexity" evidence="1">
    <location>
        <begin position="428"/>
        <end position="437"/>
    </location>
</feature>
<gene>
    <name evidence="2" type="ORF">BT96DRAFT_917115</name>
</gene>
<reference evidence="2" key="1">
    <citation type="journal article" date="2019" name="Environ. Microbiol.">
        <title>Fungal ecological strategies reflected in gene transcription - a case study of two litter decomposers.</title>
        <authorList>
            <person name="Barbi F."/>
            <person name="Kohler A."/>
            <person name="Barry K."/>
            <person name="Baskaran P."/>
            <person name="Daum C."/>
            <person name="Fauchery L."/>
            <person name="Ihrmark K."/>
            <person name="Kuo A."/>
            <person name="LaButti K."/>
            <person name="Lipzen A."/>
            <person name="Morin E."/>
            <person name="Grigoriev I.V."/>
            <person name="Henrissat B."/>
            <person name="Lindahl B."/>
            <person name="Martin F."/>
        </authorList>
    </citation>
    <scope>NUCLEOTIDE SEQUENCE</scope>
    <source>
        <strain evidence="2">JB14</strain>
    </source>
</reference>
<sequence>MNLLSIPSNLDKLALSNSSSSISSSASSLFDNDFCISNSGSSQTDNSPPVSPLKEDENDRFCRVKNWGQSRNKILETPKPRASSALCHYPVLFATADEAGYDAEASDGENCLAPSKHRRKKLTKRVSSLNNHLSETEDGFSPETLDEVFIESQPVKPVLYARTFDLNSPSPIVSLPSPHMKAYSFQSIHSLSFSVWNSPGSPSPVLPSSKLSEPFRDGETTSSSLSPEHGNGYQPLRALGIELPMASASSAHDPISSEPVTAAKAKDHQQLGGLAIELPLGSALSAATNAKRRSLSGLGHGLPSTPTVRLVTPSKPDDIGDVSAQVSLATIAPPDVDVTRQRRASVSFNLSNHSQTSASPTNGICILFLNNRLHPTRALSDADALASPRPRHHYSLRSENKGVPNPGRRVSKVPPSSPSPSWSHCGQLSSPFSRPRSLSPSALLLRSPFQEKQKKQTRIYEFRLDGDFELDGRTAWRDVGKDEHHQVLPLPMSTTLAAKTKTLF</sequence>